<dbReference type="SUPFAM" id="SSF48295">
    <property type="entry name" value="TrpR-like"/>
    <property type="match status" value="1"/>
</dbReference>
<accession>A0A1F5KB90</accession>
<proteinExistence type="predicted"/>
<dbReference type="PANTHER" id="PTHR40080">
    <property type="entry name" value="LMO1763 PROTEIN"/>
    <property type="match status" value="1"/>
</dbReference>
<dbReference type="InterPro" id="IPR010921">
    <property type="entry name" value="Trp_repressor/repl_initiator"/>
</dbReference>
<dbReference type="AlphaFoldDB" id="A0A1F5KB90"/>
<dbReference type="Pfam" id="PF01371">
    <property type="entry name" value="Trp_repressor"/>
    <property type="match status" value="1"/>
</dbReference>
<organism evidence="1 2">
    <name type="scientific">Candidatus Daviesbacteria bacterium RIFCSPHIGHO2_12_FULL_37_11</name>
    <dbReference type="NCBI Taxonomy" id="1797777"/>
    <lineage>
        <taxon>Bacteria</taxon>
        <taxon>Candidatus Daviesiibacteriota</taxon>
    </lineage>
</organism>
<dbReference type="InterPro" id="IPR013368">
    <property type="entry name" value="YecD_YerC"/>
</dbReference>
<dbReference type="Proteomes" id="UP000176527">
    <property type="component" value="Unassembled WGS sequence"/>
</dbReference>
<name>A0A1F5KB90_9BACT</name>
<protein>
    <recommendedName>
        <fullName evidence="3">TrpR-related protein YerC/YecD</fullName>
    </recommendedName>
</protein>
<dbReference type="InterPro" id="IPR038116">
    <property type="entry name" value="TrpR-like_sf"/>
</dbReference>
<dbReference type="NCBIfam" id="TIGR02531">
    <property type="entry name" value="yecD_yerC"/>
    <property type="match status" value="1"/>
</dbReference>
<comment type="caution">
    <text evidence="1">The sequence shown here is derived from an EMBL/GenBank/DDBJ whole genome shotgun (WGS) entry which is preliminary data.</text>
</comment>
<dbReference type="PANTHER" id="PTHR40080:SF1">
    <property type="entry name" value="TRPR-LIKE PROTEIN YERC_YECD"/>
    <property type="match status" value="1"/>
</dbReference>
<evidence type="ECO:0008006" key="3">
    <source>
        <dbReference type="Google" id="ProtNLM"/>
    </source>
</evidence>
<evidence type="ECO:0000313" key="2">
    <source>
        <dbReference type="Proteomes" id="UP000176527"/>
    </source>
</evidence>
<dbReference type="InterPro" id="IPR000831">
    <property type="entry name" value="Trp_repress"/>
</dbReference>
<dbReference type="Gene3D" id="1.10.1270.10">
    <property type="entry name" value="TrpR-like"/>
    <property type="match status" value="1"/>
</dbReference>
<sequence>MPRVSRIQIEGKRLAYFISNLWNTVTLIENKEETLLFLKDLLTPTEIRMLAKRIQIAKMLLEGYKYQDIIPHVRVTATTISSVNNQLQFGNGGYIKIIEKLIKIEDRKQRELEKRGEPKIFYPAFGGLADLATFKVTEKVLKHSKRKSVEKSIG</sequence>
<dbReference type="EMBL" id="MFDE01000026">
    <property type="protein sequence ID" value="OGE38206.1"/>
    <property type="molecule type" value="Genomic_DNA"/>
</dbReference>
<reference evidence="1 2" key="1">
    <citation type="journal article" date="2016" name="Nat. Commun.">
        <title>Thousands of microbial genomes shed light on interconnected biogeochemical processes in an aquifer system.</title>
        <authorList>
            <person name="Anantharaman K."/>
            <person name="Brown C.T."/>
            <person name="Hug L.A."/>
            <person name="Sharon I."/>
            <person name="Castelle C.J."/>
            <person name="Probst A.J."/>
            <person name="Thomas B.C."/>
            <person name="Singh A."/>
            <person name="Wilkins M.J."/>
            <person name="Karaoz U."/>
            <person name="Brodie E.L."/>
            <person name="Williams K.H."/>
            <person name="Hubbard S.S."/>
            <person name="Banfield J.F."/>
        </authorList>
    </citation>
    <scope>NUCLEOTIDE SEQUENCE [LARGE SCALE GENOMIC DNA]</scope>
</reference>
<dbReference type="GO" id="GO:0043565">
    <property type="term" value="F:sequence-specific DNA binding"/>
    <property type="evidence" value="ECO:0007669"/>
    <property type="project" value="InterPro"/>
</dbReference>
<gene>
    <name evidence="1" type="ORF">A3F00_03810</name>
</gene>
<evidence type="ECO:0000313" key="1">
    <source>
        <dbReference type="EMBL" id="OGE38206.1"/>
    </source>
</evidence>
<dbReference type="GO" id="GO:0003700">
    <property type="term" value="F:DNA-binding transcription factor activity"/>
    <property type="evidence" value="ECO:0007669"/>
    <property type="project" value="InterPro"/>
</dbReference>